<dbReference type="GeneID" id="66079040"/>
<comment type="caution">
    <text evidence="1">The sequence shown here is derived from an EMBL/GenBank/DDBJ whole genome shotgun (WGS) entry which is preliminary data.</text>
</comment>
<name>A0A9P7RW70_9AGAR</name>
<dbReference type="OrthoDB" id="544685at2759"/>
<dbReference type="EMBL" id="CM032186">
    <property type="protein sequence ID" value="KAG7090884.1"/>
    <property type="molecule type" value="Genomic_DNA"/>
</dbReference>
<sequence length="557" mass="61371">METFKDEKEGGMVLVFGGKVLVIDIDLLVSRTEANVQVLGIKTTYAASSLTSESSTMDGSSSLDAYLKNSLQRFFAEVQKPEETRNPVEAARLGKIVLDDLRYLVMLDGLAERKGDGGVRWFVDVDQLWSVVEDVSKREAQAIASSSGTTRPPLDIFLLRSHALPLPYLFFPSLSFLIHISPLVYLTTLRKFADDILIDATNSLPQFDVPLSGLRSYLSDRPRGATMCTLLLSQPTETHLFEPSMSMPNLTSRPTFPLVLGLSDPEHVFPQLDISVSSLDATLDDSSGRNIWILDFTSDGKSSGVVMSQSRMRDIELVINPLSSMETLSSVGMLSFGSGSWVDLLLNPSIPISPECYTAFYVSPTSLHPPLQLRLTAPEEPGFILEKVPVHSMKEVWGVLEIVREQCWLNETLLSCQWLPEGIKLNPSDDQSTKEAEIDVTEEILQSVLQGTLTPRKIPVNVFIPNSSTDSLFESTDLESITKMQKPRVIMSSPERPPISGLVAITVSYDESRPRGLGVEISGAMGADLRVDVLEEICRRGGTMSLPGRVWVKSVES</sequence>
<evidence type="ECO:0000313" key="2">
    <source>
        <dbReference type="Proteomes" id="UP001049176"/>
    </source>
</evidence>
<reference evidence="1" key="1">
    <citation type="journal article" date="2021" name="Genome Biol. Evol.">
        <title>The assembled and annotated genome of the fairy-ring fungus Marasmius oreades.</title>
        <authorList>
            <person name="Hiltunen M."/>
            <person name="Ament-Velasquez S.L."/>
            <person name="Johannesson H."/>
        </authorList>
    </citation>
    <scope>NUCLEOTIDE SEQUENCE</scope>
    <source>
        <strain evidence="1">03SP1</strain>
    </source>
</reference>
<keyword evidence="2" id="KW-1185">Reference proteome</keyword>
<organism evidence="1 2">
    <name type="scientific">Marasmius oreades</name>
    <name type="common">fairy-ring Marasmius</name>
    <dbReference type="NCBI Taxonomy" id="181124"/>
    <lineage>
        <taxon>Eukaryota</taxon>
        <taxon>Fungi</taxon>
        <taxon>Dikarya</taxon>
        <taxon>Basidiomycota</taxon>
        <taxon>Agaricomycotina</taxon>
        <taxon>Agaricomycetes</taxon>
        <taxon>Agaricomycetidae</taxon>
        <taxon>Agaricales</taxon>
        <taxon>Marasmiineae</taxon>
        <taxon>Marasmiaceae</taxon>
        <taxon>Marasmius</taxon>
    </lineage>
</organism>
<proteinExistence type="predicted"/>
<accession>A0A9P7RW70</accession>
<protein>
    <submittedName>
        <fullName evidence="1">Uncharacterized protein</fullName>
    </submittedName>
</protein>
<dbReference type="RefSeq" id="XP_043007354.1">
    <property type="nucleotide sequence ID" value="XM_043154896.1"/>
</dbReference>
<gene>
    <name evidence="1" type="ORF">E1B28_009964</name>
</gene>
<evidence type="ECO:0000313" key="1">
    <source>
        <dbReference type="EMBL" id="KAG7090884.1"/>
    </source>
</evidence>
<dbReference type="AlphaFoldDB" id="A0A9P7RW70"/>
<dbReference type="Proteomes" id="UP001049176">
    <property type="component" value="Chromosome 6"/>
</dbReference>